<feature type="transmembrane region" description="Helical" evidence="1">
    <location>
        <begin position="98"/>
        <end position="122"/>
    </location>
</feature>
<dbReference type="Pfam" id="PF09852">
    <property type="entry name" value="DUF2079"/>
    <property type="match status" value="1"/>
</dbReference>
<keyword evidence="1" id="KW-0812">Transmembrane</keyword>
<reference evidence="2" key="1">
    <citation type="submission" date="2018-06" db="EMBL/GenBank/DDBJ databases">
        <authorList>
            <person name="Zhirakovskaya E."/>
        </authorList>
    </citation>
    <scope>NUCLEOTIDE SEQUENCE</scope>
</reference>
<feature type="transmembrane region" description="Helical" evidence="1">
    <location>
        <begin position="72"/>
        <end position="92"/>
    </location>
</feature>
<accession>A0A3B1BWI5</accession>
<feature type="transmembrane region" description="Helical" evidence="1">
    <location>
        <begin position="210"/>
        <end position="234"/>
    </location>
</feature>
<keyword evidence="1" id="KW-0472">Membrane</keyword>
<evidence type="ECO:0000256" key="1">
    <source>
        <dbReference type="SAM" id="Phobius"/>
    </source>
</evidence>
<sequence length="512" mass="58741">MQSDFKSSLEADKSTIVRLILALFVVSFISWFTYHSIDNWSAMFTSLDFAHIDSAAYNTAHGKFMYSNAKMINFFSEHITPVLLVVSGFYLFSDGYWFIFFFQSFMLGLAAVPLFLVARYLLKNEWAALFIALGYLANGKVQLGALADYHMWSCTAFFLFSAFYAMLVRRWGWYALFSILLLSVKEDAPALLLGLGLYAALVMKAYRQAFYTWLLCALAAAVSFMVVFPALRYWDDYKYATYYGWLGDGAIDIALNFISSPLEMIGKLTQSGARIKAWYSFSLQYGFLPFLSPTGMAILFLPSMELFLSNYWRMYGLNFHYPLLVVPVWTLAAILGLKNIATLARKIRLDKEKIKLVIIIPAAYMLAANVWLSKYEGAMPFISNPSWKITQDNRRHARIARKLISMIPKTATISAHDGPYNFLTHRPNAYLYHGDREGHSIVEFYRGKQSHGYELYPFTKMPIDYIVLDVKAPGGFRRKYHPKDVADLNGQKDYELWKNEDGIYVYKRKGAK</sequence>
<protein>
    <recommendedName>
        <fullName evidence="3">DUF2079 domain-containing protein</fullName>
    </recommendedName>
</protein>
<feature type="transmembrane region" description="Helical" evidence="1">
    <location>
        <begin position="240"/>
        <end position="258"/>
    </location>
</feature>
<feature type="transmembrane region" description="Helical" evidence="1">
    <location>
        <begin position="143"/>
        <end position="167"/>
    </location>
</feature>
<feature type="transmembrane region" description="Helical" evidence="1">
    <location>
        <begin position="16"/>
        <end position="34"/>
    </location>
</feature>
<evidence type="ECO:0000313" key="2">
    <source>
        <dbReference type="EMBL" id="VAX22309.1"/>
    </source>
</evidence>
<proteinExistence type="predicted"/>
<organism evidence="2">
    <name type="scientific">hydrothermal vent metagenome</name>
    <dbReference type="NCBI Taxonomy" id="652676"/>
    <lineage>
        <taxon>unclassified sequences</taxon>
        <taxon>metagenomes</taxon>
        <taxon>ecological metagenomes</taxon>
    </lineage>
</organism>
<feature type="transmembrane region" description="Helical" evidence="1">
    <location>
        <begin position="278"/>
        <end position="301"/>
    </location>
</feature>
<feature type="transmembrane region" description="Helical" evidence="1">
    <location>
        <begin position="321"/>
        <end position="341"/>
    </location>
</feature>
<feature type="transmembrane region" description="Helical" evidence="1">
    <location>
        <begin position="353"/>
        <end position="372"/>
    </location>
</feature>
<name>A0A3B1BWI5_9ZZZZ</name>
<gene>
    <name evidence="2" type="ORF">MNBD_NITROSPINAE03-420</name>
</gene>
<dbReference type="InterPro" id="IPR018650">
    <property type="entry name" value="STSV1_Orf64"/>
</dbReference>
<keyword evidence="1" id="KW-1133">Transmembrane helix</keyword>
<evidence type="ECO:0008006" key="3">
    <source>
        <dbReference type="Google" id="ProtNLM"/>
    </source>
</evidence>
<dbReference type="EMBL" id="UOGB01000233">
    <property type="protein sequence ID" value="VAX22309.1"/>
    <property type="molecule type" value="Genomic_DNA"/>
</dbReference>
<dbReference type="AlphaFoldDB" id="A0A3B1BWI5"/>